<sequence>MLTIRMNEAAASALRPLTTVDPPPTVPALGQELRDKFTEGLTYNDGAWIFTEHIGQWAGAPASASAAITKMGWKNLSGYEWNVNAFHLEDYTPVHRENLNGRPWISHEDQVMLLKLGLVVADNVFGLVRALPEPIPVRCVIGANDTCVVFRFHQIRCGDEWIDEVPKKPDDPDMMAVVDRHP</sequence>
<accession>A0ABP8A9Q7</accession>
<name>A0ABP8A9Q7_9ACTN</name>
<dbReference type="Proteomes" id="UP001501251">
    <property type="component" value="Unassembled WGS sequence"/>
</dbReference>
<reference evidence="2" key="1">
    <citation type="journal article" date="2019" name="Int. J. Syst. Evol. Microbiol.">
        <title>The Global Catalogue of Microorganisms (GCM) 10K type strain sequencing project: providing services to taxonomists for standard genome sequencing and annotation.</title>
        <authorList>
            <consortium name="The Broad Institute Genomics Platform"/>
            <consortium name="The Broad Institute Genome Sequencing Center for Infectious Disease"/>
            <person name="Wu L."/>
            <person name="Ma J."/>
        </authorList>
    </citation>
    <scope>NUCLEOTIDE SEQUENCE [LARGE SCALE GENOMIC DNA]</scope>
    <source>
        <strain evidence="2">JCM 17388</strain>
    </source>
</reference>
<dbReference type="RefSeq" id="WP_344914200.1">
    <property type="nucleotide sequence ID" value="NZ_BAABAQ010000001.1"/>
</dbReference>
<comment type="caution">
    <text evidence="1">The sequence shown here is derived from an EMBL/GenBank/DDBJ whole genome shotgun (WGS) entry which is preliminary data.</text>
</comment>
<dbReference type="EMBL" id="BAABAQ010000001">
    <property type="protein sequence ID" value="GAA4180415.1"/>
    <property type="molecule type" value="Genomic_DNA"/>
</dbReference>
<keyword evidence="2" id="KW-1185">Reference proteome</keyword>
<evidence type="ECO:0000313" key="1">
    <source>
        <dbReference type="EMBL" id="GAA4180415.1"/>
    </source>
</evidence>
<evidence type="ECO:0000313" key="2">
    <source>
        <dbReference type="Proteomes" id="UP001501251"/>
    </source>
</evidence>
<organism evidence="1 2">
    <name type="scientific">Streptosporangium oxazolinicum</name>
    <dbReference type="NCBI Taxonomy" id="909287"/>
    <lineage>
        <taxon>Bacteria</taxon>
        <taxon>Bacillati</taxon>
        <taxon>Actinomycetota</taxon>
        <taxon>Actinomycetes</taxon>
        <taxon>Streptosporangiales</taxon>
        <taxon>Streptosporangiaceae</taxon>
        <taxon>Streptosporangium</taxon>
    </lineage>
</organism>
<proteinExistence type="predicted"/>
<protein>
    <submittedName>
        <fullName evidence="1">Uncharacterized protein</fullName>
    </submittedName>
</protein>
<gene>
    <name evidence="1" type="ORF">GCM10022252_03220</name>
</gene>